<evidence type="ECO:0000313" key="2">
    <source>
        <dbReference type="EMBL" id="KAB8205765.1"/>
    </source>
</evidence>
<dbReference type="AlphaFoldDB" id="A0A5N6DKX6"/>
<gene>
    <name evidence="2" type="ORF">BDV34DRAFT_195188</name>
</gene>
<protein>
    <submittedName>
        <fullName evidence="2">Uncharacterized protein</fullName>
    </submittedName>
</protein>
<evidence type="ECO:0000256" key="1">
    <source>
        <dbReference type="SAM" id="Phobius"/>
    </source>
</evidence>
<evidence type="ECO:0000313" key="3">
    <source>
        <dbReference type="Proteomes" id="UP000326532"/>
    </source>
</evidence>
<proteinExistence type="predicted"/>
<dbReference type="EMBL" id="ML734968">
    <property type="protein sequence ID" value="KAB8205765.1"/>
    <property type="molecule type" value="Genomic_DNA"/>
</dbReference>
<organism evidence="2 3">
    <name type="scientific">Aspergillus parasiticus</name>
    <dbReference type="NCBI Taxonomy" id="5067"/>
    <lineage>
        <taxon>Eukaryota</taxon>
        <taxon>Fungi</taxon>
        <taxon>Dikarya</taxon>
        <taxon>Ascomycota</taxon>
        <taxon>Pezizomycotina</taxon>
        <taxon>Eurotiomycetes</taxon>
        <taxon>Eurotiomycetidae</taxon>
        <taxon>Eurotiales</taxon>
        <taxon>Aspergillaceae</taxon>
        <taxon>Aspergillus</taxon>
        <taxon>Aspergillus subgen. Circumdati</taxon>
    </lineage>
</organism>
<feature type="transmembrane region" description="Helical" evidence="1">
    <location>
        <begin position="15"/>
        <end position="36"/>
    </location>
</feature>
<keyword evidence="1" id="KW-0472">Membrane</keyword>
<accession>A0A5N6DKX6</accession>
<dbReference type="VEuPathDB" id="FungiDB:BDV34DRAFT_195188"/>
<keyword evidence="1" id="KW-0812">Transmembrane</keyword>
<sequence length="74" mass="8290">MHQSASLCSLVHYSVPMYLLSPVSILGLVTCTGWVWPRQPPLHMRASGLIRLHGSESQPVRVHLCLCLWMSSSF</sequence>
<keyword evidence="1" id="KW-1133">Transmembrane helix</keyword>
<keyword evidence="3" id="KW-1185">Reference proteome</keyword>
<dbReference type="Proteomes" id="UP000326532">
    <property type="component" value="Unassembled WGS sequence"/>
</dbReference>
<reference evidence="2 3" key="1">
    <citation type="submission" date="2019-04" db="EMBL/GenBank/DDBJ databases">
        <title>Fungal friends and foes A comparative genomics study of 23 Aspergillus species from section Flavi.</title>
        <authorList>
            <consortium name="DOE Joint Genome Institute"/>
            <person name="Kjaerbolling I."/>
            <person name="Vesth T.C."/>
            <person name="Frisvad J.C."/>
            <person name="Nybo J.L."/>
            <person name="Theobald S."/>
            <person name="Kildgaard S."/>
            <person name="Petersen T.I."/>
            <person name="Kuo A."/>
            <person name="Sato A."/>
            <person name="Lyhne E.K."/>
            <person name="Kogle M.E."/>
            <person name="Wiebenga A."/>
            <person name="Kun R.S."/>
            <person name="Lubbers R.J."/>
            <person name="Makela M.R."/>
            <person name="Barry K."/>
            <person name="Chovatia M."/>
            <person name="Clum A."/>
            <person name="Daum C."/>
            <person name="Haridas S."/>
            <person name="He G."/>
            <person name="LaButti K."/>
            <person name="Lipzen A."/>
            <person name="Mondo S."/>
            <person name="Pangilinan J."/>
            <person name="Riley R."/>
            <person name="Salamov A."/>
            <person name="Simmons B.A."/>
            <person name="Magnuson J.K."/>
            <person name="Henrissat B."/>
            <person name="Mortensen U.H."/>
            <person name="Larsen T.O."/>
            <person name="De vries R.P."/>
            <person name="Grigoriev I.V."/>
            <person name="Machida M."/>
            <person name="Baker S.E."/>
            <person name="Andersen M.R."/>
        </authorList>
    </citation>
    <scope>NUCLEOTIDE SEQUENCE [LARGE SCALE GENOMIC DNA]</scope>
    <source>
        <strain evidence="2 3">CBS 117618</strain>
    </source>
</reference>
<name>A0A5N6DKX6_ASPPA</name>